<evidence type="ECO:0000313" key="2">
    <source>
        <dbReference type="EMBL" id="GAA4852163.1"/>
    </source>
</evidence>
<name>A0ABP9DM02_9ACTN</name>
<feature type="region of interest" description="Disordered" evidence="1">
    <location>
        <begin position="131"/>
        <end position="160"/>
    </location>
</feature>
<dbReference type="EMBL" id="BAABIS010000001">
    <property type="protein sequence ID" value="GAA4852163.1"/>
    <property type="molecule type" value="Genomic_DNA"/>
</dbReference>
<reference evidence="3" key="1">
    <citation type="journal article" date="2019" name="Int. J. Syst. Evol. Microbiol.">
        <title>The Global Catalogue of Microorganisms (GCM) 10K type strain sequencing project: providing services to taxonomists for standard genome sequencing and annotation.</title>
        <authorList>
            <consortium name="The Broad Institute Genomics Platform"/>
            <consortium name="The Broad Institute Genome Sequencing Center for Infectious Disease"/>
            <person name="Wu L."/>
            <person name="Ma J."/>
        </authorList>
    </citation>
    <scope>NUCLEOTIDE SEQUENCE [LARGE SCALE GENOMIC DNA]</scope>
    <source>
        <strain evidence="3">JCM 13006</strain>
    </source>
</reference>
<evidence type="ECO:0000313" key="3">
    <source>
        <dbReference type="Proteomes" id="UP001501752"/>
    </source>
</evidence>
<organism evidence="2 3">
    <name type="scientific">Kitasatospora terrestris</name>
    <dbReference type="NCBI Taxonomy" id="258051"/>
    <lineage>
        <taxon>Bacteria</taxon>
        <taxon>Bacillati</taxon>
        <taxon>Actinomycetota</taxon>
        <taxon>Actinomycetes</taxon>
        <taxon>Kitasatosporales</taxon>
        <taxon>Streptomycetaceae</taxon>
        <taxon>Kitasatospora</taxon>
    </lineage>
</organism>
<proteinExistence type="predicted"/>
<evidence type="ECO:0000256" key="1">
    <source>
        <dbReference type="SAM" id="MobiDB-lite"/>
    </source>
</evidence>
<gene>
    <name evidence="2" type="ORF">GCM10023235_31570</name>
</gene>
<keyword evidence="3" id="KW-1185">Reference proteome</keyword>
<protein>
    <submittedName>
        <fullName evidence="2">Uncharacterized protein</fullName>
    </submittedName>
</protein>
<dbReference type="RefSeq" id="WP_345697465.1">
    <property type="nucleotide sequence ID" value="NZ_BAABIS010000001.1"/>
</dbReference>
<sequence>MHSWIGGTDFGRYVPLPEAAVPTWGGEAADEWTGEYAAAFELPGHGDVVSLGGEPLSVTWLPGVSAFARWYSADDDGGLVAAVDPLRDEPGWEDVRTVELAPGRYRLQSRTLVTATGDEFLLDRLLPVRSTRRRPHPRSGGTAVRTRRVRRCGRGRSGRR</sequence>
<comment type="caution">
    <text evidence="2">The sequence shown here is derived from an EMBL/GenBank/DDBJ whole genome shotgun (WGS) entry which is preliminary data.</text>
</comment>
<dbReference type="Proteomes" id="UP001501752">
    <property type="component" value="Unassembled WGS sequence"/>
</dbReference>
<feature type="compositionally biased region" description="Basic residues" evidence="1">
    <location>
        <begin position="145"/>
        <end position="160"/>
    </location>
</feature>
<accession>A0ABP9DM02</accession>